<evidence type="ECO:0000256" key="1">
    <source>
        <dbReference type="SAM" id="MobiDB-lite"/>
    </source>
</evidence>
<protein>
    <submittedName>
        <fullName evidence="2">Uncharacterized protein</fullName>
    </submittedName>
</protein>
<dbReference type="OrthoDB" id="9834990at2759"/>
<dbReference type="PANTHER" id="PTHR35666:SF1">
    <property type="entry name" value="SIMILAR TO RIKEN CDNA 4921536K21"/>
    <property type="match status" value="1"/>
</dbReference>
<dbReference type="PANTHER" id="PTHR35666">
    <property type="entry name" value="SIMILAR TO RIKEN CDNA 4921536K21"/>
    <property type="match status" value="1"/>
</dbReference>
<dbReference type="Pfam" id="PF17666">
    <property type="entry name" value="DUF5528"/>
    <property type="match status" value="1"/>
</dbReference>
<gene>
    <name evidence="2" type="ORF">Celaphus_00000119</name>
</gene>
<organism evidence="2 3">
    <name type="scientific">Cervus elaphus hippelaphus</name>
    <name type="common">European red deer</name>
    <dbReference type="NCBI Taxonomy" id="46360"/>
    <lineage>
        <taxon>Eukaryota</taxon>
        <taxon>Metazoa</taxon>
        <taxon>Chordata</taxon>
        <taxon>Craniata</taxon>
        <taxon>Vertebrata</taxon>
        <taxon>Euteleostomi</taxon>
        <taxon>Mammalia</taxon>
        <taxon>Eutheria</taxon>
        <taxon>Laurasiatheria</taxon>
        <taxon>Artiodactyla</taxon>
        <taxon>Ruminantia</taxon>
        <taxon>Pecora</taxon>
        <taxon>Cervidae</taxon>
        <taxon>Cervinae</taxon>
        <taxon>Cervus</taxon>
    </lineage>
</organism>
<evidence type="ECO:0000313" key="3">
    <source>
        <dbReference type="Proteomes" id="UP000242450"/>
    </source>
</evidence>
<feature type="region of interest" description="Disordered" evidence="1">
    <location>
        <begin position="28"/>
        <end position="80"/>
    </location>
</feature>
<reference evidence="2 3" key="1">
    <citation type="journal article" date="2018" name="Mol. Genet. Genomics">
        <title>The red deer Cervus elaphus genome CerEla1.0: sequencing, annotating, genes, and chromosomes.</title>
        <authorList>
            <person name="Bana N.A."/>
            <person name="Nyiri A."/>
            <person name="Nagy J."/>
            <person name="Frank K."/>
            <person name="Nagy T."/>
            <person name="Steger V."/>
            <person name="Schiller M."/>
            <person name="Lakatos P."/>
            <person name="Sugar L."/>
            <person name="Horn P."/>
            <person name="Barta E."/>
            <person name="Orosz L."/>
        </authorList>
    </citation>
    <scope>NUCLEOTIDE SEQUENCE [LARGE SCALE GENOMIC DNA]</scope>
    <source>
        <strain evidence="2">Hungarian</strain>
    </source>
</reference>
<accession>A0A212DA15</accession>
<evidence type="ECO:0000313" key="2">
    <source>
        <dbReference type="EMBL" id="OWK15099.1"/>
    </source>
</evidence>
<dbReference type="EMBL" id="MKHE01000005">
    <property type="protein sequence ID" value="OWK15099.1"/>
    <property type="molecule type" value="Genomic_DNA"/>
</dbReference>
<dbReference type="InterPro" id="IPR038935">
    <property type="entry name" value="C5orf52"/>
</dbReference>
<comment type="caution">
    <text evidence="2">The sequence shown here is derived from an EMBL/GenBank/DDBJ whole genome shotgun (WGS) entry which is preliminary data.</text>
</comment>
<keyword evidence="3" id="KW-1185">Reference proteome</keyword>
<sequence length="328" mass="35761">MVPCCGKGWAVPGLRRNPGLVFPVLELPGPDSPATALRSRGNPNGPSREVGSGLCAPQPGSRPVRLHGNAPGSATAVAKGQSRCIRRLPGFAHKARPTPPGPAFLARLPGNAPSSAHRVCAGAHSTSARAHKSMDPKPAPIPELLAKAEDENSAVGQQLRPSVTWNLVGSPTAGRVAPQATTSSGTYPASAFFRHSRLSNRRDSHVRSQPKICFLRPRTAQPLVLFSLMNSSETAVKKFLPKSHLSRVIIRDNLSAQRIYEMEIRAADKTKKKMSHLYDHLKKKFMTDQLRKLGRWRRGSTNIREYLDSIRGSKVPLKAQPHRKDRPP</sequence>
<dbReference type="AlphaFoldDB" id="A0A212DA15"/>
<dbReference type="Proteomes" id="UP000242450">
    <property type="component" value="Chromosome 5"/>
</dbReference>
<name>A0A212DA15_CEREH</name>
<proteinExistence type="predicted"/>